<dbReference type="InterPro" id="IPR002716">
    <property type="entry name" value="PIN_dom"/>
</dbReference>
<evidence type="ECO:0000313" key="2">
    <source>
        <dbReference type="EMBL" id="RKR82457.1"/>
    </source>
</evidence>
<evidence type="ECO:0000313" key="3">
    <source>
        <dbReference type="Proteomes" id="UP000268007"/>
    </source>
</evidence>
<dbReference type="PANTHER" id="PTHR34610:SF3">
    <property type="entry name" value="SSL7007 PROTEIN"/>
    <property type="match status" value="1"/>
</dbReference>
<dbReference type="OrthoDB" id="9802590at2"/>
<dbReference type="PANTHER" id="PTHR34610">
    <property type="entry name" value="SSL7007 PROTEIN"/>
    <property type="match status" value="1"/>
</dbReference>
<reference evidence="2 3" key="1">
    <citation type="submission" date="2018-10" db="EMBL/GenBank/DDBJ databases">
        <title>Genomic Encyclopedia of Archaeal and Bacterial Type Strains, Phase II (KMG-II): from individual species to whole genera.</title>
        <authorList>
            <person name="Goeker M."/>
        </authorList>
    </citation>
    <scope>NUCLEOTIDE SEQUENCE [LARGE SCALE GENOMIC DNA]</scope>
    <source>
        <strain evidence="2 3">DSM 18602</strain>
    </source>
</reference>
<keyword evidence="3" id="KW-1185">Reference proteome</keyword>
<dbReference type="Proteomes" id="UP000268007">
    <property type="component" value="Unassembled WGS sequence"/>
</dbReference>
<dbReference type="InterPro" id="IPR002850">
    <property type="entry name" value="PIN_toxin-like"/>
</dbReference>
<feature type="domain" description="PIN" evidence="1">
    <location>
        <begin position="3"/>
        <end position="109"/>
    </location>
</feature>
<sequence>MIVILDTNALLVAIPKRSVYRPILDALVDGKFDLILSNDILSEYVEILQRKANSIVANNIAEMLLNLENLKKVEVYFEWKLIDQDSDDNKYVDAAIVGGADYIVTNDQHFKALKYVDFPKVNVISIAEFLKLITV</sequence>
<accession>A0A495J0K4</accession>
<protein>
    <submittedName>
        <fullName evidence="2">Putative PIN family toxin of toxin-antitoxin system</fullName>
    </submittedName>
</protein>
<dbReference type="SUPFAM" id="SSF88723">
    <property type="entry name" value="PIN domain-like"/>
    <property type="match status" value="1"/>
</dbReference>
<dbReference type="AlphaFoldDB" id="A0A495J0K4"/>
<organism evidence="2 3">
    <name type="scientific">Mucilaginibacter gracilis</name>
    <dbReference type="NCBI Taxonomy" id="423350"/>
    <lineage>
        <taxon>Bacteria</taxon>
        <taxon>Pseudomonadati</taxon>
        <taxon>Bacteroidota</taxon>
        <taxon>Sphingobacteriia</taxon>
        <taxon>Sphingobacteriales</taxon>
        <taxon>Sphingobacteriaceae</taxon>
        <taxon>Mucilaginibacter</taxon>
    </lineage>
</organism>
<name>A0A495J0K4_9SPHI</name>
<dbReference type="NCBIfam" id="TIGR00305">
    <property type="entry name" value="putative toxin-antitoxin system toxin component, PIN family"/>
    <property type="match status" value="1"/>
</dbReference>
<gene>
    <name evidence="2" type="ORF">BDD43_2637</name>
</gene>
<dbReference type="InterPro" id="IPR029060">
    <property type="entry name" value="PIN-like_dom_sf"/>
</dbReference>
<dbReference type="EMBL" id="RBKU01000001">
    <property type="protein sequence ID" value="RKR82457.1"/>
    <property type="molecule type" value="Genomic_DNA"/>
</dbReference>
<evidence type="ECO:0000259" key="1">
    <source>
        <dbReference type="Pfam" id="PF13470"/>
    </source>
</evidence>
<proteinExistence type="predicted"/>
<dbReference type="Pfam" id="PF13470">
    <property type="entry name" value="PIN_3"/>
    <property type="match status" value="1"/>
</dbReference>
<comment type="caution">
    <text evidence="2">The sequence shown here is derived from an EMBL/GenBank/DDBJ whole genome shotgun (WGS) entry which is preliminary data.</text>
</comment>
<dbReference type="RefSeq" id="WP_121198056.1">
    <property type="nucleotide sequence ID" value="NZ_RBKU01000001.1"/>
</dbReference>